<dbReference type="InterPro" id="IPR052893">
    <property type="entry name" value="TCS_response_regulator"/>
</dbReference>
<dbReference type="SMART" id="SM00448">
    <property type="entry name" value="REC"/>
    <property type="match status" value="1"/>
</dbReference>
<dbReference type="RefSeq" id="WP_254091305.1">
    <property type="nucleotide sequence ID" value="NZ_JAHESC010000022.1"/>
</dbReference>
<dbReference type="InterPro" id="IPR011006">
    <property type="entry name" value="CheY-like_superfamily"/>
</dbReference>
<gene>
    <name evidence="3" type="ORF">KK078_16020</name>
</gene>
<evidence type="ECO:0000259" key="2">
    <source>
        <dbReference type="PROSITE" id="PS50110"/>
    </source>
</evidence>
<proteinExistence type="predicted"/>
<reference evidence="3 4" key="1">
    <citation type="submission" date="2021-05" db="EMBL/GenBank/DDBJ databases">
        <title>A Polyphasic approach of four new species of the genus Ohtaekwangia: Ohtaekwangia histidinii sp. nov., Ohtaekwangia cretensis sp. nov., Ohtaekwangia indiensis sp. nov., Ohtaekwangia reichenbachii sp. nov. from diverse environment.</title>
        <authorList>
            <person name="Octaviana S."/>
        </authorList>
    </citation>
    <scope>NUCLEOTIDE SEQUENCE [LARGE SCALE GENOMIC DNA]</scope>
    <source>
        <strain evidence="3 4">PWU37</strain>
    </source>
</reference>
<dbReference type="PROSITE" id="PS50110">
    <property type="entry name" value="RESPONSE_REGULATORY"/>
    <property type="match status" value="1"/>
</dbReference>
<feature type="domain" description="Response regulatory" evidence="2">
    <location>
        <begin position="3"/>
        <end position="128"/>
    </location>
</feature>
<dbReference type="EMBL" id="JAHESC010000022">
    <property type="protein sequence ID" value="MBT1688077.1"/>
    <property type="molecule type" value="Genomic_DNA"/>
</dbReference>
<keyword evidence="1" id="KW-0597">Phosphoprotein</keyword>
<evidence type="ECO:0000313" key="4">
    <source>
        <dbReference type="Proteomes" id="UP001319180"/>
    </source>
</evidence>
<dbReference type="Proteomes" id="UP001319180">
    <property type="component" value="Unassembled WGS sequence"/>
</dbReference>
<dbReference type="Gene3D" id="3.40.50.2300">
    <property type="match status" value="1"/>
</dbReference>
<dbReference type="InterPro" id="IPR001789">
    <property type="entry name" value="Sig_transdc_resp-reg_receiver"/>
</dbReference>
<dbReference type="SUPFAM" id="SSF52172">
    <property type="entry name" value="CheY-like"/>
    <property type="match status" value="1"/>
</dbReference>
<keyword evidence="4" id="KW-1185">Reference proteome</keyword>
<feature type="modified residue" description="4-aspartylphosphate" evidence="1">
    <location>
        <position position="60"/>
    </location>
</feature>
<dbReference type="AlphaFoldDB" id="A0AAP2DEU3"/>
<comment type="caution">
    <text evidence="3">The sequence shown here is derived from an EMBL/GenBank/DDBJ whole genome shotgun (WGS) entry which is preliminary data.</text>
</comment>
<evidence type="ECO:0000313" key="3">
    <source>
        <dbReference type="EMBL" id="MBT1688077.1"/>
    </source>
</evidence>
<protein>
    <submittedName>
        <fullName evidence="3">Response regulator</fullName>
    </submittedName>
</protein>
<dbReference type="GO" id="GO:0000160">
    <property type="term" value="P:phosphorelay signal transduction system"/>
    <property type="evidence" value="ECO:0007669"/>
    <property type="project" value="InterPro"/>
</dbReference>
<name>A0AAP2DEU3_9BACT</name>
<evidence type="ECO:0000256" key="1">
    <source>
        <dbReference type="PROSITE-ProRule" id="PRU00169"/>
    </source>
</evidence>
<dbReference type="PANTHER" id="PTHR44520">
    <property type="entry name" value="RESPONSE REGULATOR RCP1-RELATED"/>
    <property type="match status" value="1"/>
</dbReference>
<organism evidence="3 4">
    <name type="scientific">Dawidia soli</name>
    <dbReference type="NCBI Taxonomy" id="2782352"/>
    <lineage>
        <taxon>Bacteria</taxon>
        <taxon>Pseudomonadati</taxon>
        <taxon>Bacteroidota</taxon>
        <taxon>Cytophagia</taxon>
        <taxon>Cytophagales</taxon>
        <taxon>Chryseotaleaceae</taxon>
        <taxon>Dawidia</taxon>
    </lineage>
</organism>
<dbReference type="Pfam" id="PF00072">
    <property type="entry name" value="Response_reg"/>
    <property type="match status" value="1"/>
</dbReference>
<sequence>MKRVLLVDDDSIFNFLSSKTLQHMGLASEIHMAMNGQEALTLFNDYYQGAKALPDVILLDLNMPVMDGFGFLEAFRRLRIPGKEHVRIFIVSSSDDPEDRQRAKELGADHYLTKPLQEQSLRLALEMA</sequence>
<dbReference type="PANTHER" id="PTHR44520:SF2">
    <property type="entry name" value="RESPONSE REGULATOR RCP1"/>
    <property type="match status" value="1"/>
</dbReference>
<accession>A0AAP2DEU3</accession>